<dbReference type="RefSeq" id="XP_033571260.1">
    <property type="nucleotide sequence ID" value="XM_033723098.1"/>
</dbReference>
<dbReference type="Proteomes" id="UP000504636">
    <property type="component" value="Unplaced"/>
</dbReference>
<dbReference type="SUPFAM" id="SSF49764">
    <property type="entry name" value="HSP20-like chaperones"/>
    <property type="match status" value="1"/>
</dbReference>
<dbReference type="CDD" id="cd06464">
    <property type="entry name" value="ACD_sHsps-like"/>
    <property type="match status" value="1"/>
</dbReference>
<proteinExistence type="inferred from homology"/>
<dbReference type="EMBL" id="MU003714">
    <property type="protein sequence ID" value="KAF2804296.1"/>
    <property type="molecule type" value="Genomic_DNA"/>
</dbReference>
<evidence type="ECO:0000256" key="3">
    <source>
        <dbReference type="ARBA" id="ARBA00023128"/>
    </source>
</evidence>
<name>A0A6A6Y644_9PEZI</name>
<feature type="region of interest" description="Disordered" evidence="8">
    <location>
        <begin position="179"/>
        <end position="259"/>
    </location>
</feature>
<keyword evidence="3" id="KW-0496">Mitochondrion</keyword>
<dbReference type="GO" id="GO:0034553">
    <property type="term" value="P:mitochondrial respiratory chain complex II assembly"/>
    <property type="evidence" value="ECO:0007669"/>
    <property type="project" value="InterPro"/>
</dbReference>
<dbReference type="InterPro" id="IPR002068">
    <property type="entry name" value="A-crystallin/Hsp20_dom"/>
</dbReference>
<sequence length="316" mass="36139">MAKLSGLQRDVLALYRQCLRAARAKPAETRKNFEDFARKEFREHIHLNKKDFSTIEYMLRRGNRQLEIYADPVITKRALPLRTSPTTRKMSLFRPFFNTTNSHQNDLFSLLNLLEEPVNRPQSLRRRLAETQTLTFAPKFDIKETKTGYELHGELPGIEQKNIEIEWSEGNVLSIHGRTEYNRSEGDASEKVQEEGWETAEAQEHESENGSESHYHKATVEDAADPADSSTAPAATETEKTEVAKTPAAEVAAQKPKPQPTSRYWITERSVGEFHRSFSFPTLVDQENVKASLKNGVLSVFIPKKAKQQVRRIQVE</sequence>
<feature type="compositionally biased region" description="Low complexity" evidence="8">
    <location>
        <begin position="226"/>
        <end position="236"/>
    </location>
</feature>
<evidence type="ECO:0000313" key="12">
    <source>
        <dbReference type="RefSeq" id="XP_033571260.1"/>
    </source>
</evidence>
<evidence type="ECO:0000256" key="7">
    <source>
        <dbReference type="RuleBase" id="RU003616"/>
    </source>
</evidence>
<evidence type="ECO:0000256" key="2">
    <source>
        <dbReference type="ARBA" id="ARBA00023016"/>
    </source>
</evidence>
<comment type="subcellular location">
    <subcellularLocation>
        <location evidence="1">Mitochondrion matrix</location>
    </subcellularLocation>
</comment>
<evidence type="ECO:0000256" key="5">
    <source>
        <dbReference type="ARBA" id="ARBA00025715"/>
    </source>
</evidence>
<dbReference type="GO" id="GO:0005759">
    <property type="term" value="C:mitochondrial matrix"/>
    <property type="evidence" value="ECO:0007669"/>
    <property type="project" value="UniProtKB-SubCell"/>
</dbReference>
<keyword evidence="4" id="KW-0143">Chaperone</keyword>
<keyword evidence="2" id="KW-0346">Stress response</keyword>
<dbReference type="InterPro" id="IPR031107">
    <property type="entry name" value="Small_HSP"/>
</dbReference>
<accession>A0A6A6Y644</accession>
<feature type="domain" description="SHSP" evidence="9">
    <location>
        <begin position="131"/>
        <end position="316"/>
    </location>
</feature>
<dbReference type="OrthoDB" id="1431247at2759"/>
<gene>
    <name evidence="10 12" type="ORF">BDZ99DRAFT_491265</name>
</gene>
<protein>
    <submittedName>
        <fullName evidence="10 12">HSP20-like chaperone</fullName>
    </submittedName>
</protein>
<feature type="compositionally biased region" description="Basic and acidic residues" evidence="8">
    <location>
        <begin position="202"/>
        <end position="220"/>
    </location>
</feature>
<evidence type="ECO:0000256" key="4">
    <source>
        <dbReference type="ARBA" id="ARBA00023186"/>
    </source>
</evidence>
<reference evidence="10 12" key="1">
    <citation type="journal article" date="2020" name="Stud. Mycol.">
        <title>101 Dothideomycetes genomes: a test case for predicting lifestyles and emergence of pathogens.</title>
        <authorList>
            <person name="Haridas S."/>
            <person name="Albert R."/>
            <person name="Binder M."/>
            <person name="Bloem J."/>
            <person name="Labutti K."/>
            <person name="Salamov A."/>
            <person name="Andreopoulos B."/>
            <person name="Baker S."/>
            <person name="Barry K."/>
            <person name="Bills G."/>
            <person name="Bluhm B."/>
            <person name="Cannon C."/>
            <person name="Castanera R."/>
            <person name="Culley D."/>
            <person name="Daum C."/>
            <person name="Ezra D."/>
            <person name="Gonzalez J."/>
            <person name="Henrissat B."/>
            <person name="Kuo A."/>
            <person name="Liang C."/>
            <person name="Lipzen A."/>
            <person name="Lutzoni F."/>
            <person name="Magnuson J."/>
            <person name="Mondo S."/>
            <person name="Nolan M."/>
            <person name="Ohm R."/>
            <person name="Pangilinan J."/>
            <person name="Park H.-J."/>
            <person name="Ramirez L."/>
            <person name="Alfaro M."/>
            <person name="Sun H."/>
            <person name="Tritt A."/>
            <person name="Yoshinaga Y."/>
            <person name="Zwiers L.-H."/>
            <person name="Turgeon B."/>
            <person name="Goodwin S."/>
            <person name="Spatafora J."/>
            <person name="Crous P."/>
            <person name="Grigoriev I."/>
        </authorList>
    </citation>
    <scope>NUCLEOTIDE SEQUENCE</scope>
    <source>
        <strain evidence="10 12">CBS 304.34</strain>
    </source>
</reference>
<dbReference type="AlphaFoldDB" id="A0A6A6Y644"/>
<evidence type="ECO:0000313" key="11">
    <source>
        <dbReference type="Proteomes" id="UP000504636"/>
    </source>
</evidence>
<dbReference type="CDD" id="cd20268">
    <property type="entry name" value="Complex1_LYR_SDHAF1_LYRM8"/>
    <property type="match status" value="1"/>
</dbReference>
<organism evidence="10">
    <name type="scientific">Mytilinidion resinicola</name>
    <dbReference type="NCBI Taxonomy" id="574789"/>
    <lineage>
        <taxon>Eukaryota</taxon>
        <taxon>Fungi</taxon>
        <taxon>Dikarya</taxon>
        <taxon>Ascomycota</taxon>
        <taxon>Pezizomycotina</taxon>
        <taxon>Dothideomycetes</taxon>
        <taxon>Pleosporomycetidae</taxon>
        <taxon>Mytilinidiales</taxon>
        <taxon>Mytilinidiaceae</taxon>
        <taxon>Mytilinidion</taxon>
    </lineage>
</organism>
<dbReference type="PROSITE" id="PS01031">
    <property type="entry name" value="SHSP"/>
    <property type="match status" value="1"/>
</dbReference>
<evidence type="ECO:0000256" key="6">
    <source>
        <dbReference type="PROSITE-ProRule" id="PRU00285"/>
    </source>
</evidence>
<reference evidence="12" key="3">
    <citation type="submission" date="2025-04" db="UniProtKB">
        <authorList>
            <consortium name="RefSeq"/>
        </authorList>
    </citation>
    <scope>IDENTIFICATION</scope>
    <source>
        <strain evidence="12">CBS 304.34</strain>
    </source>
</reference>
<feature type="compositionally biased region" description="Basic and acidic residues" evidence="8">
    <location>
        <begin position="179"/>
        <end position="194"/>
    </location>
</feature>
<dbReference type="InterPro" id="IPR008011">
    <property type="entry name" value="Complex1_LYR_dom"/>
</dbReference>
<dbReference type="Gene3D" id="2.60.40.790">
    <property type="match status" value="1"/>
</dbReference>
<evidence type="ECO:0000256" key="8">
    <source>
        <dbReference type="SAM" id="MobiDB-lite"/>
    </source>
</evidence>
<dbReference type="InterPro" id="IPR045295">
    <property type="entry name" value="Complex1_LYR_SDHAF1_LYRM8"/>
</dbReference>
<evidence type="ECO:0000259" key="9">
    <source>
        <dbReference type="PROSITE" id="PS01031"/>
    </source>
</evidence>
<reference evidence="12" key="2">
    <citation type="submission" date="2020-04" db="EMBL/GenBank/DDBJ databases">
        <authorList>
            <consortium name="NCBI Genome Project"/>
        </authorList>
    </citation>
    <scope>NUCLEOTIDE SEQUENCE</scope>
    <source>
        <strain evidence="12">CBS 304.34</strain>
    </source>
</reference>
<dbReference type="InterPro" id="IPR008978">
    <property type="entry name" value="HSP20-like_chaperone"/>
</dbReference>
<keyword evidence="11" id="KW-1185">Reference proteome</keyword>
<comment type="similarity">
    <text evidence="5">Belongs to the complex I LYR family. SDHAF1 subfamily.</text>
</comment>
<dbReference type="Pfam" id="PF05347">
    <property type="entry name" value="Complex1_LYR"/>
    <property type="match status" value="1"/>
</dbReference>
<evidence type="ECO:0000313" key="10">
    <source>
        <dbReference type="EMBL" id="KAF2804296.1"/>
    </source>
</evidence>
<dbReference type="Pfam" id="PF00011">
    <property type="entry name" value="HSP20"/>
    <property type="match status" value="1"/>
</dbReference>
<dbReference type="PANTHER" id="PTHR11527">
    <property type="entry name" value="HEAT-SHOCK PROTEIN 20 FAMILY MEMBER"/>
    <property type="match status" value="1"/>
</dbReference>
<comment type="similarity">
    <text evidence="6 7">Belongs to the small heat shock protein (HSP20) family.</text>
</comment>
<dbReference type="GeneID" id="54463991"/>
<evidence type="ECO:0000256" key="1">
    <source>
        <dbReference type="ARBA" id="ARBA00004305"/>
    </source>
</evidence>